<name>A0A1T4M800_9BACT</name>
<organism evidence="2 3">
    <name type="scientific">Sediminibacterium ginsengisoli</name>
    <dbReference type="NCBI Taxonomy" id="413434"/>
    <lineage>
        <taxon>Bacteria</taxon>
        <taxon>Pseudomonadati</taxon>
        <taxon>Bacteroidota</taxon>
        <taxon>Chitinophagia</taxon>
        <taxon>Chitinophagales</taxon>
        <taxon>Chitinophagaceae</taxon>
        <taxon>Sediminibacterium</taxon>
    </lineage>
</organism>
<sequence length="337" mass="36362">MKKSIHSLLILLAGIMFSQPSLGQDPRLGHYFMAPMVTNPAMMGRNVGDWRALATYRSQWQGSGTEPFTTTFVSLEKNLLGAGAKNQLTGGAMFMTDASNGGLLKHNNFGVGAAYHSTLDGAGKHMLSGGLTFNYMSRLLDAGKFQFGSQLGSGGYQPVINPNDGVVIPKLDNFDVNAGLLYQYQGESSGFYGGVGYFHAARPIEGAYYNSSYSIDPRLSVQAGYQLKTDANGSQLAVSSLFEQQGGYNQFTAGLLYKIGFSQNVTALNSVNVGVWDRFGDAIYPYLGLEGNQWLLGFSYDVITSKMAGTSLQSFELSFGWQFGKNAGVRKGGVVQY</sequence>
<feature type="signal peptide" evidence="1">
    <location>
        <begin position="1"/>
        <end position="23"/>
    </location>
</feature>
<dbReference type="STRING" id="413434.SAMN04488132_103235"/>
<feature type="chain" id="PRO_5012910816" evidence="1">
    <location>
        <begin position="24"/>
        <end position="337"/>
    </location>
</feature>
<evidence type="ECO:0000313" key="2">
    <source>
        <dbReference type="EMBL" id="SJZ63133.1"/>
    </source>
</evidence>
<gene>
    <name evidence="2" type="ORF">SAMN04488132_103235</name>
</gene>
<proteinExistence type="predicted"/>
<evidence type="ECO:0000256" key="1">
    <source>
        <dbReference type="SAM" id="SignalP"/>
    </source>
</evidence>
<keyword evidence="3" id="KW-1185">Reference proteome</keyword>
<protein>
    <submittedName>
        <fullName evidence="2">Type IX secretion system membrane protein, PorP/SprF family</fullName>
    </submittedName>
</protein>
<dbReference type="OrthoDB" id="645740at2"/>
<dbReference type="NCBIfam" id="TIGR03519">
    <property type="entry name" value="T9SS_PorP_fam"/>
    <property type="match status" value="1"/>
</dbReference>
<dbReference type="Proteomes" id="UP000190888">
    <property type="component" value="Unassembled WGS sequence"/>
</dbReference>
<dbReference type="EMBL" id="FUWH01000003">
    <property type="protein sequence ID" value="SJZ63133.1"/>
    <property type="molecule type" value="Genomic_DNA"/>
</dbReference>
<accession>A0A1T4M800</accession>
<keyword evidence="1" id="KW-0732">Signal</keyword>
<evidence type="ECO:0000313" key="3">
    <source>
        <dbReference type="Proteomes" id="UP000190888"/>
    </source>
</evidence>
<dbReference type="RefSeq" id="WP_078830721.1">
    <property type="nucleotide sequence ID" value="NZ_FUWH01000003.1"/>
</dbReference>
<dbReference type="Pfam" id="PF11751">
    <property type="entry name" value="PorP_SprF"/>
    <property type="match status" value="1"/>
</dbReference>
<dbReference type="AlphaFoldDB" id="A0A1T4M800"/>
<reference evidence="2 3" key="1">
    <citation type="submission" date="2017-02" db="EMBL/GenBank/DDBJ databases">
        <authorList>
            <person name="Peterson S.W."/>
        </authorList>
    </citation>
    <scope>NUCLEOTIDE SEQUENCE [LARGE SCALE GENOMIC DNA]</scope>
    <source>
        <strain evidence="2 3">DSM 22335</strain>
    </source>
</reference>
<dbReference type="InterPro" id="IPR019861">
    <property type="entry name" value="PorP/SprF_Bacteroidetes"/>
</dbReference>